<gene>
    <name evidence="5" type="ORF">PODLI_1B029111</name>
</gene>
<dbReference type="SMART" id="SM01393">
    <property type="entry name" value="Ribosomal_L32e"/>
    <property type="match status" value="1"/>
</dbReference>
<evidence type="ECO:0000256" key="4">
    <source>
        <dbReference type="ARBA" id="ARBA00035335"/>
    </source>
</evidence>
<dbReference type="InterPro" id="IPR036351">
    <property type="entry name" value="Ribosomal_eL32_sf"/>
</dbReference>
<accession>A0AA35JYC3</accession>
<comment type="similarity">
    <text evidence="1">Belongs to the eukaryotic ribosomal protein eL32 family.</text>
</comment>
<dbReference type="Proteomes" id="UP001178461">
    <property type="component" value="Chromosome 2"/>
</dbReference>
<dbReference type="GO" id="GO:0006412">
    <property type="term" value="P:translation"/>
    <property type="evidence" value="ECO:0007669"/>
    <property type="project" value="InterPro"/>
</dbReference>
<evidence type="ECO:0000313" key="6">
    <source>
        <dbReference type="Proteomes" id="UP001178461"/>
    </source>
</evidence>
<name>A0AA35JYC3_9SAUR</name>
<dbReference type="InterPro" id="IPR001515">
    <property type="entry name" value="Ribosomal_eL32"/>
</dbReference>
<sequence length="174" mass="19879">MEIAPALPIGVPSTLAPSAFALSLRARSLRGCRHSSADTMPALRPLIKPKIVKKRTKKFIRHQSDRYVKIKRNWRKPRGIDNRVRRRFKGQILMPNIGYGSSKKTKHMLPSGFRKFLVHNVKELEVLMMSNKSYCAEIAHNVSSKNRKVIVERAAQLAIKVTNPNARLRSEENE</sequence>
<keyword evidence="3" id="KW-0687">Ribonucleoprotein</keyword>
<dbReference type="GO" id="GO:0022625">
    <property type="term" value="C:cytosolic large ribosomal subunit"/>
    <property type="evidence" value="ECO:0007669"/>
    <property type="project" value="TreeGrafter"/>
</dbReference>
<dbReference type="PANTHER" id="PTHR23413:SF1">
    <property type="entry name" value="RIBOSOMAL PROTEIN L32"/>
    <property type="match status" value="1"/>
</dbReference>
<evidence type="ECO:0000256" key="2">
    <source>
        <dbReference type="ARBA" id="ARBA00022980"/>
    </source>
</evidence>
<evidence type="ECO:0000256" key="1">
    <source>
        <dbReference type="ARBA" id="ARBA00008431"/>
    </source>
</evidence>
<dbReference type="Pfam" id="PF01655">
    <property type="entry name" value="Ribosomal_L32e"/>
    <property type="match status" value="1"/>
</dbReference>
<dbReference type="PANTHER" id="PTHR23413">
    <property type="entry name" value="60S RIBOSOMAL PROTEIN L32 AND DNA-DIRECTED RNA POLYMERASE II, SUBUNIT N"/>
    <property type="match status" value="1"/>
</dbReference>
<keyword evidence="2" id="KW-0689">Ribosomal protein</keyword>
<dbReference type="CDD" id="cd00513">
    <property type="entry name" value="Ribosomal_L32_L32e"/>
    <property type="match status" value="1"/>
</dbReference>
<evidence type="ECO:0000256" key="3">
    <source>
        <dbReference type="ARBA" id="ARBA00023274"/>
    </source>
</evidence>
<proteinExistence type="inferred from homology"/>
<evidence type="ECO:0000313" key="5">
    <source>
        <dbReference type="EMBL" id="CAI5767457.1"/>
    </source>
</evidence>
<dbReference type="InterPro" id="IPR018263">
    <property type="entry name" value="Ribosomal_eL32_CS"/>
</dbReference>
<dbReference type="PROSITE" id="PS00580">
    <property type="entry name" value="RIBOSOMAL_L32E"/>
    <property type="match status" value="1"/>
</dbReference>
<protein>
    <recommendedName>
        <fullName evidence="4">60S ribosomal protein L32</fullName>
    </recommendedName>
</protein>
<dbReference type="EMBL" id="OX395127">
    <property type="protein sequence ID" value="CAI5767457.1"/>
    <property type="molecule type" value="Genomic_DNA"/>
</dbReference>
<dbReference type="GO" id="GO:0003735">
    <property type="term" value="F:structural constituent of ribosome"/>
    <property type="evidence" value="ECO:0007669"/>
    <property type="project" value="InterPro"/>
</dbReference>
<dbReference type="SUPFAM" id="SSF52042">
    <property type="entry name" value="Ribosomal protein L32e"/>
    <property type="match status" value="1"/>
</dbReference>
<keyword evidence="6" id="KW-1185">Reference proteome</keyword>
<reference evidence="5" key="1">
    <citation type="submission" date="2022-12" db="EMBL/GenBank/DDBJ databases">
        <authorList>
            <person name="Alioto T."/>
            <person name="Alioto T."/>
            <person name="Gomez Garrido J."/>
        </authorList>
    </citation>
    <scope>NUCLEOTIDE SEQUENCE</scope>
</reference>
<organism evidence="5 6">
    <name type="scientific">Podarcis lilfordi</name>
    <name type="common">Lilford's wall lizard</name>
    <dbReference type="NCBI Taxonomy" id="74358"/>
    <lineage>
        <taxon>Eukaryota</taxon>
        <taxon>Metazoa</taxon>
        <taxon>Chordata</taxon>
        <taxon>Craniata</taxon>
        <taxon>Vertebrata</taxon>
        <taxon>Euteleostomi</taxon>
        <taxon>Lepidosauria</taxon>
        <taxon>Squamata</taxon>
        <taxon>Bifurcata</taxon>
        <taxon>Unidentata</taxon>
        <taxon>Episquamata</taxon>
        <taxon>Laterata</taxon>
        <taxon>Lacertibaenia</taxon>
        <taxon>Lacertidae</taxon>
        <taxon>Podarcis</taxon>
    </lineage>
</organism>
<dbReference type="AlphaFoldDB" id="A0AA35JYC3"/>